<evidence type="ECO:0000256" key="1">
    <source>
        <dbReference type="SAM" id="MobiDB-lite"/>
    </source>
</evidence>
<feature type="non-terminal residue" evidence="2">
    <location>
        <position position="1"/>
    </location>
</feature>
<reference evidence="2" key="1">
    <citation type="submission" date="2014-05" db="EMBL/GenBank/DDBJ databases">
        <title>The transcriptome of the halophilic microalga Tetraselmis sp. GSL018 isolated from the Great Salt Lake, Utah.</title>
        <authorList>
            <person name="Jinkerson R.E."/>
            <person name="D'Adamo S."/>
            <person name="Posewitz M.C."/>
        </authorList>
    </citation>
    <scope>NUCLEOTIDE SEQUENCE</scope>
    <source>
        <strain evidence="2">GSL018</strain>
    </source>
</reference>
<name>A0A061QQ98_9CHLO</name>
<organism evidence="2">
    <name type="scientific">Tetraselmis sp. GSL018</name>
    <dbReference type="NCBI Taxonomy" id="582737"/>
    <lineage>
        <taxon>Eukaryota</taxon>
        <taxon>Viridiplantae</taxon>
        <taxon>Chlorophyta</taxon>
        <taxon>core chlorophytes</taxon>
        <taxon>Chlorodendrophyceae</taxon>
        <taxon>Chlorodendrales</taxon>
        <taxon>Chlorodendraceae</taxon>
        <taxon>Tetraselmis</taxon>
    </lineage>
</organism>
<feature type="non-terminal residue" evidence="2">
    <location>
        <position position="121"/>
    </location>
</feature>
<accession>A0A061QQ98</accession>
<feature type="region of interest" description="Disordered" evidence="1">
    <location>
        <begin position="12"/>
        <end position="31"/>
    </location>
</feature>
<sequence length="121" mass="12271">WGLVGDPARSIRVGVSGPVPQHPPSGTTGQAAGNLAILEELAGDQSGRAFAVLAGQGAGRSFSGFWLQGGLPEGRQALRGMAAKLQRPGPAPDFSEKAARCAGAVGAALGALRGFPQWERL</sequence>
<gene>
    <name evidence="2" type="ORF">TSPGSL018_28604</name>
</gene>
<proteinExistence type="predicted"/>
<protein>
    <submittedName>
        <fullName evidence="2">Uncharacterized protein</fullName>
    </submittedName>
</protein>
<dbReference type="AlphaFoldDB" id="A0A061QQ98"/>
<dbReference type="EMBL" id="GBEZ01026637">
    <property type="protein sequence ID" value="JAC60589.1"/>
    <property type="molecule type" value="Transcribed_RNA"/>
</dbReference>
<evidence type="ECO:0000313" key="2">
    <source>
        <dbReference type="EMBL" id="JAC60589.1"/>
    </source>
</evidence>